<dbReference type="PANTHER" id="PTHR44757:SF2">
    <property type="entry name" value="BIOFILM ARCHITECTURE MAINTENANCE PROTEIN MBAA"/>
    <property type="match status" value="1"/>
</dbReference>
<dbReference type="Proteomes" id="UP001193501">
    <property type="component" value="Unassembled WGS sequence"/>
</dbReference>
<dbReference type="Gene3D" id="3.20.20.450">
    <property type="entry name" value="EAL domain"/>
    <property type="match status" value="1"/>
</dbReference>
<feature type="transmembrane region" description="Helical" evidence="1">
    <location>
        <begin position="46"/>
        <end position="74"/>
    </location>
</feature>
<dbReference type="InterPro" id="IPR000160">
    <property type="entry name" value="GGDEF_dom"/>
</dbReference>
<dbReference type="InterPro" id="IPR013767">
    <property type="entry name" value="PAS_fold"/>
</dbReference>
<dbReference type="SMART" id="SM00052">
    <property type="entry name" value="EAL"/>
    <property type="match status" value="1"/>
</dbReference>
<dbReference type="PROSITE" id="PS50113">
    <property type="entry name" value="PAC"/>
    <property type="match status" value="2"/>
</dbReference>
<dbReference type="InterPro" id="IPR035965">
    <property type="entry name" value="PAS-like_dom_sf"/>
</dbReference>
<evidence type="ECO:0000259" key="5">
    <source>
        <dbReference type="PROSITE" id="PS50887"/>
    </source>
</evidence>
<dbReference type="SMART" id="SM00267">
    <property type="entry name" value="GGDEF"/>
    <property type="match status" value="1"/>
</dbReference>
<dbReference type="PROSITE" id="PS50883">
    <property type="entry name" value="EAL"/>
    <property type="match status" value="1"/>
</dbReference>
<dbReference type="SUPFAM" id="SSF55785">
    <property type="entry name" value="PYP-like sensor domain (PAS domain)"/>
    <property type="match status" value="2"/>
</dbReference>
<feature type="transmembrane region" description="Helical" evidence="1">
    <location>
        <begin position="12"/>
        <end position="34"/>
    </location>
</feature>
<evidence type="ECO:0000313" key="7">
    <source>
        <dbReference type="Proteomes" id="UP001193501"/>
    </source>
</evidence>
<keyword evidence="1" id="KW-1133">Transmembrane helix</keyword>
<name>A0AAE4YB72_9RHOB</name>
<evidence type="ECO:0000259" key="4">
    <source>
        <dbReference type="PROSITE" id="PS50883"/>
    </source>
</evidence>
<dbReference type="InterPro" id="IPR035919">
    <property type="entry name" value="EAL_sf"/>
</dbReference>
<reference evidence="6" key="1">
    <citation type="submission" date="2020-01" db="EMBL/GenBank/DDBJ databases">
        <authorList>
            <person name="Chen W.-M."/>
        </authorList>
    </citation>
    <scope>NUCLEOTIDE SEQUENCE</scope>
    <source>
        <strain evidence="6">CYK-10</strain>
    </source>
</reference>
<feature type="domain" description="PAC" evidence="3">
    <location>
        <begin position="319"/>
        <end position="371"/>
    </location>
</feature>
<dbReference type="InterPro" id="IPR001633">
    <property type="entry name" value="EAL_dom"/>
</dbReference>
<proteinExistence type="predicted"/>
<feature type="transmembrane region" description="Helical" evidence="1">
    <location>
        <begin position="86"/>
        <end position="105"/>
    </location>
</feature>
<dbReference type="Pfam" id="PF00563">
    <property type="entry name" value="EAL"/>
    <property type="match status" value="1"/>
</dbReference>
<evidence type="ECO:0000259" key="3">
    <source>
        <dbReference type="PROSITE" id="PS50113"/>
    </source>
</evidence>
<dbReference type="SMART" id="SM00091">
    <property type="entry name" value="PAS"/>
    <property type="match status" value="2"/>
</dbReference>
<dbReference type="Gene3D" id="2.10.70.100">
    <property type="match status" value="1"/>
</dbReference>
<gene>
    <name evidence="6" type="ORF">GV832_02535</name>
</gene>
<organism evidence="6 7">
    <name type="scientific">Stagnihabitans tardus</name>
    <dbReference type="NCBI Taxonomy" id="2699202"/>
    <lineage>
        <taxon>Bacteria</taxon>
        <taxon>Pseudomonadati</taxon>
        <taxon>Pseudomonadota</taxon>
        <taxon>Alphaproteobacteria</taxon>
        <taxon>Rhodobacterales</taxon>
        <taxon>Paracoccaceae</taxon>
        <taxon>Stagnihabitans</taxon>
    </lineage>
</organism>
<evidence type="ECO:0000313" key="6">
    <source>
        <dbReference type="EMBL" id="NBZ86445.1"/>
    </source>
</evidence>
<dbReference type="CDD" id="cd00130">
    <property type="entry name" value="PAS"/>
    <property type="match status" value="1"/>
</dbReference>
<dbReference type="CDD" id="cd01948">
    <property type="entry name" value="EAL"/>
    <property type="match status" value="1"/>
</dbReference>
<dbReference type="InterPro" id="IPR029787">
    <property type="entry name" value="Nucleotide_cyclase"/>
</dbReference>
<accession>A0AAE4YB72</accession>
<dbReference type="PROSITE" id="PS50887">
    <property type="entry name" value="GGDEF"/>
    <property type="match status" value="1"/>
</dbReference>
<dbReference type="RefSeq" id="WP_168773257.1">
    <property type="nucleotide sequence ID" value="NZ_JAABNR010000002.1"/>
</dbReference>
<dbReference type="GO" id="GO:0006355">
    <property type="term" value="P:regulation of DNA-templated transcription"/>
    <property type="evidence" value="ECO:0007669"/>
    <property type="project" value="InterPro"/>
</dbReference>
<keyword evidence="7" id="KW-1185">Reference proteome</keyword>
<sequence>MAWRSGGRVGAQIALGLGVILMGMGLRSILHLMGAELNYLPMLPTVVLASVFLRVEIGLAVVGLSTLIIHFVFLPGAGPGHDLAQVIYVLTSAFPVVAAELFLQAQAVALAEAQRANRIERLNAAVVEFSDDAIISQSTSDVVTSWNPAATRMLGYTASEMLGRGAAFLWEDSDLRMADVLLRLKGGARSEHIQTRLRTKAGGLVDVAMTLSLIRDPAGQVAGISIFLRDVTEAKRIFDVLKDGEERLRFAIDAARAAPWQWDCQTDLLTVSELYLAQHGLAPLPQLTRAAWWDILHPADRVLVRAAAEAAMAPGGEDFHVQYRALPPGGGMRWIEVFGKVERDASGRAQRIDGLSFDVTERFQALERVAYLAHHDGLTGLPNRALFLDRLERTLARVRRGPGCAVLLVDLDHFKEVNDRLGHAVGDALLCAVAARLRAEISDADTLARLGGDVFAILLTETQAPQDVVTLAERLIAVIDRGFELEGQPISVGTSIGIALAPLDGMTTKALLKAADVALYRAKADGSGCLRFFEPANDTRMHERRVQEIDLRRAWAAREFELFFQPIMQVTTRRLVAFEALLRWRHPERGLIQPDAFIPLLEEIGLILPVGNWVLSEACRAAMLWPGAPRVAVNLSPVQLAHGGLVASVAAALEESGLAAARLELEITETVMMKENPATVVTLERLKALGVRIAMDDFGAGYSSLRSLQRFPFDKVKIDRSFVAGLGQSQQSEAIVRAVTGMCVSLGITSTAEGVETPEQLLAVEKEGCTEVQGFLFSRPIPEGQVPSLIGALAAGDDKALLRGRGLL</sequence>
<dbReference type="NCBIfam" id="TIGR00229">
    <property type="entry name" value="sensory_box"/>
    <property type="match status" value="1"/>
</dbReference>
<dbReference type="Pfam" id="PF08447">
    <property type="entry name" value="PAS_3"/>
    <property type="match status" value="1"/>
</dbReference>
<dbReference type="AlphaFoldDB" id="A0AAE4YB72"/>
<dbReference type="PROSITE" id="PS50112">
    <property type="entry name" value="PAS"/>
    <property type="match status" value="1"/>
</dbReference>
<dbReference type="Pfam" id="PF00989">
    <property type="entry name" value="PAS"/>
    <property type="match status" value="1"/>
</dbReference>
<dbReference type="NCBIfam" id="TIGR00254">
    <property type="entry name" value="GGDEF"/>
    <property type="match status" value="1"/>
</dbReference>
<dbReference type="InterPro" id="IPR052155">
    <property type="entry name" value="Biofilm_reg_signaling"/>
</dbReference>
<evidence type="ECO:0000259" key="2">
    <source>
        <dbReference type="PROSITE" id="PS50112"/>
    </source>
</evidence>
<comment type="caution">
    <text evidence="6">The sequence shown here is derived from an EMBL/GenBank/DDBJ whole genome shotgun (WGS) entry which is preliminary data.</text>
</comment>
<feature type="domain" description="EAL" evidence="4">
    <location>
        <begin position="544"/>
        <end position="794"/>
    </location>
</feature>
<dbReference type="PANTHER" id="PTHR44757">
    <property type="entry name" value="DIGUANYLATE CYCLASE DGCP"/>
    <property type="match status" value="1"/>
</dbReference>
<dbReference type="Pfam" id="PF00990">
    <property type="entry name" value="GGDEF"/>
    <property type="match status" value="1"/>
</dbReference>
<dbReference type="InterPro" id="IPR000014">
    <property type="entry name" value="PAS"/>
</dbReference>
<dbReference type="SMART" id="SM00086">
    <property type="entry name" value="PAC"/>
    <property type="match status" value="2"/>
</dbReference>
<dbReference type="InterPro" id="IPR001610">
    <property type="entry name" value="PAC"/>
</dbReference>
<dbReference type="InterPro" id="IPR043128">
    <property type="entry name" value="Rev_trsase/Diguanyl_cyclase"/>
</dbReference>
<protein>
    <submittedName>
        <fullName evidence="6">EAL domain-containing protein</fullName>
    </submittedName>
</protein>
<dbReference type="CDD" id="cd01949">
    <property type="entry name" value="GGDEF"/>
    <property type="match status" value="1"/>
</dbReference>
<feature type="domain" description="PAC" evidence="3">
    <location>
        <begin position="191"/>
        <end position="243"/>
    </location>
</feature>
<feature type="domain" description="PAS" evidence="2">
    <location>
        <begin position="119"/>
        <end position="164"/>
    </location>
</feature>
<dbReference type="Gene3D" id="3.30.70.270">
    <property type="match status" value="1"/>
</dbReference>
<dbReference type="Gene3D" id="3.30.450.20">
    <property type="entry name" value="PAS domain"/>
    <property type="match status" value="2"/>
</dbReference>
<keyword evidence="1" id="KW-0472">Membrane</keyword>
<feature type="domain" description="GGDEF" evidence="5">
    <location>
        <begin position="402"/>
        <end position="535"/>
    </location>
</feature>
<dbReference type="EMBL" id="JAABNR010000002">
    <property type="protein sequence ID" value="NBZ86445.1"/>
    <property type="molecule type" value="Genomic_DNA"/>
</dbReference>
<dbReference type="InterPro" id="IPR013655">
    <property type="entry name" value="PAS_fold_3"/>
</dbReference>
<dbReference type="SUPFAM" id="SSF55073">
    <property type="entry name" value="Nucleotide cyclase"/>
    <property type="match status" value="1"/>
</dbReference>
<evidence type="ECO:0000256" key="1">
    <source>
        <dbReference type="SAM" id="Phobius"/>
    </source>
</evidence>
<keyword evidence="1" id="KW-0812">Transmembrane</keyword>
<dbReference type="InterPro" id="IPR000700">
    <property type="entry name" value="PAS-assoc_C"/>
</dbReference>
<dbReference type="SUPFAM" id="SSF141868">
    <property type="entry name" value="EAL domain-like"/>
    <property type="match status" value="1"/>
</dbReference>